<sequence length="797" mass="90205">MYDNFIRGLTTASRTTEKDLDYVKRVFGDDYKKDLDLGSEVKDSKIRQLVPLGRLMERLNLDLETIQEFLFRVRDQRCAQLAGTQGHRSQVTGRDLTFVKEELQSLMWTTLKRARDPMLTENAKKRKRSGPLSKEFVDDDADSPLSKELVDDEPDEPEERDLEEDLDAGRSPTRSPPARRLTPASPAAQPRNPPVSLPAKKRNTYKVPKNGKDLLRCRVAGFGPAWELVKFGEWSDSAYVHGHAREGRFAFDDDKGSVYANRLVGFHDANKRHFGVDYLNSWILLPLGPRKLLENTWIFLSQMLNQRILAFDDARLRRQQPGKEGICGLLLYPNAQQKVIRCIDPRIQAQFHIRLANGSKGPLTPFKSIVQRIDETEDPLVVNKRFYAEHFLADAVELPRCVEEELGFGLFAADGCGQQLRAPRMDIPEMQEAVEAVGNTMPIYYGEPSGGSTSQSMHKHSKTVELAGVRHGGNWTQPLAWHRGNPQRLTKNGIYERRQVQQVEWLEKEAQEYFGARRCIGLVGSFRVRDMPICGSLMWSLLYRGERLVLLWGPHGTHDRAIAVIQKAGDLIVIPPGHDFGWYNIRSCVSDEGYFYVPKFFDSYRIGDTYAPGTLEILAIWPSGEREARDSREIIAYFVLVNIIVQMTRGPRGPRFKLLLRRLVGLLSMPVFAYLPRVRETPLEPDALDNCTRVLAWTAPFAALALYRCTQLYGSDTPIDDEADSLTLDEADDAIVTDMEEFEGSPEPPMVPTHISDSGVQEEGEGSQKGLEVDDSIPTEWLAFSMSAIHPDDLNSD</sequence>
<protein>
    <submittedName>
        <fullName evidence="1">Uncharacterized protein</fullName>
    </submittedName>
</protein>
<name>A0ACC2V9H4_9TREE</name>
<accession>A0ACC2V9H4</accession>
<comment type="caution">
    <text evidence="1">The sequence shown here is derived from an EMBL/GenBank/DDBJ whole genome shotgun (WGS) entry which is preliminary data.</text>
</comment>
<reference evidence="1" key="1">
    <citation type="submission" date="2023-04" db="EMBL/GenBank/DDBJ databases">
        <title>Draft Genome sequencing of Naganishia species isolated from polar environments using Oxford Nanopore Technology.</title>
        <authorList>
            <person name="Leo P."/>
            <person name="Venkateswaran K."/>
        </authorList>
    </citation>
    <scope>NUCLEOTIDE SEQUENCE</scope>
    <source>
        <strain evidence="1">MNA-CCFEE 5423</strain>
    </source>
</reference>
<gene>
    <name evidence="1" type="ORF">QFC21_005590</name>
</gene>
<proteinExistence type="predicted"/>
<evidence type="ECO:0000313" key="1">
    <source>
        <dbReference type="EMBL" id="KAJ9095718.1"/>
    </source>
</evidence>
<evidence type="ECO:0000313" key="2">
    <source>
        <dbReference type="Proteomes" id="UP001227268"/>
    </source>
</evidence>
<organism evidence="1 2">
    <name type="scientific">Naganishia friedmannii</name>
    <dbReference type="NCBI Taxonomy" id="89922"/>
    <lineage>
        <taxon>Eukaryota</taxon>
        <taxon>Fungi</taxon>
        <taxon>Dikarya</taxon>
        <taxon>Basidiomycota</taxon>
        <taxon>Agaricomycotina</taxon>
        <taxon>Tremellomycetes</taxon>
        <taxon>Filobasidiales</taxon>
        <taxon>Filobasidiaceae</taxon>
        <taxon>Naganishia</taxon>
    </lineage>
</organism>
<dbReference type="Proteomes" id="UP001227268">
    <property type="component" value="Unassembled WGS sequence"/>
</dbReference>
<keyword evidence="2" id="KW-1185">Reference proteome</keyword>
<dbReference type="EMBL" id="JASBWT010000021">
    <property type="protein sequence ID" value="KAJ9095718.1"/>
    <property type="molecule type" value="Genomic_DNA"/>
</dbReference>